<protein>
    <submittedName>
        <fullName evidence="7">SYN2 protein</fullName>
    </submittedName>
</protein>
<evidence type="ECO:0000256" key="2">
    <source>
        <dbReference type="ARBA" id="ARBA00022553"/>
    </source>
</evidence>
<name>A0A7K6LEX4_9CORV</name>
<dbReference type="PRINTS" id="PR01368">
    <property type="entry name" value="SYNAPSIN"/>
</dbReference>
<dbReference type="InterPro" id="IPR001359">
    <property type="entry name" value="Synapsin"/>
</dbReference>
<evidence type="ECO:0000259" key="6">
    <source>
        <dbReference type="Pfam" id="PF02750"/>
    </source>
</evidence>
<reference evidence="7 8" key="1">
    <citation type="submission" date="2019-09" db="EMBL/GenBank/DDBJ databases">
        <title>Bird 10,000 Genomes (B10K) Project - Family phase.</title>
        <authorList>
            <person name="Zhang G."/>
        </authorList>
    </citation>
    <scope>NUCLEOTIDE SEQUENCE [LARGE SCALE GENOMIC DNA]</scope>
    <source>
        <strain evidence="7">B10K-DU-029-77</strain>
    </source>
</reference>
<feature type="region of interest" description="Disordered" evidence="5">
    <location>
        <begin position="183"/>
        <end position="202"/>
    </location>
</feature>
<keyword evidence="8" id="KW-1185">Reference proteome</keyword>
<evidence type="ECO:0000256" key="1">
    <source>
        <dbReference type="ARBA" id="ARBA00008243"/>
    </source>
</evidence>
<dbReference type="GO" id="GO:0030672">
    <property type="term" value="C:synaptic vesicle membrane"/>
    <property type="evidence" value="ECO:0007669"/>
    <property type="project" value="TreeGrafter"/>
</dbReference>
<dbReference type="PANTHER" id="PTHR10841:SF20">
    <property type="entry name" value="SYNAPSIN-2"/>
    <property type="match status" value="1"/>
</dbReference>
<dbReference type="AlphaFoldDB" id="A0A7K6LEX4"/>
<gene>
    <name evidence="7" type="primary">Syn2_1</name>
    <name evidence="7" type="ORF">FALFRO_R02852</name>
</gene>
<feature type="compositionally biased region" description="Low complexity" evidence="5">
    <location>
        <begin position="228"/>
        <end position="240"/>
    </location>
</feature>
<feature type="compositionally biased region" description="Pro residues" evidence="5">
    <location>
        <begin position="251"/>
        <end position="263"/>
    </location>
</feature>
<comment type="subcellular location">
    <subcellularLocation>
        <location evidence="4">Synapse</location>
    </subcellularLocation>
</comment>
<proteinExistence type="inferred from homology"/>
<feature type="region of interest" description="Disordered" evidence="5">
    <location>
        <begin position="209"/>
        <end position="280"/>
    </location>
</feature>
<feature type="compositionally biased region" description="Polar residues" evidence="5">
    <location>
        <begin position="268"/>
        <end position="280"/>
    </location>
</feature>
<dbReference type="InterPro" id="IPR020898">
    <property type="entry name" value="Synapsin_ATP-bd_dom"/>
</dbReference>
<evidence type="ECO:0000256" key="3">
    <source>
        <dbReference type="ARBA" id="ARBA00023018"/>
    </source>
</evidence>
<feature type="non-terminal residue" evidence="7">
    <location>
        <position position="317"/>
    </location>
</feature>
<comment type="similarity">
    <text evidence="1">Belongs to the synapsin family.</text>
</comment>
<accession>A0A7K6LEX4</accession>
<feature type="domain" description="Synapsin ATP-binding" evidence="6">
    <location>
        <begin position="2"/>
        <end position="138"/>
    </location>
</feature>
<evidence type="ECO:0000313" key="8">
    <source>
        <dbReference type="Proteomes" id="UP000534626"/>
    </source>
</evidence>
<feature type="non-terminal residue" evidence="7">
    <location>
        <position position="1"/>
    </location>
</feature>
<dbReference type="Gene3D" id="3.30.470.20">
    <property type="entry name" value="ATP-grasp fold, B domain"/>
    <property type="match status" value="1"/>
</dbReference>
<feature type="compositionally biased region" description="Polar residues" evidence="5">
    <location>
        <begin position="192"/>
        <end position="202"/>
    </location>
</feature>
<comment type="caution">
    <text evidence="7">The sequence shown here is derived from an EMBL/GenBank/DDBJ whole genome shotgun (WGS) entry which is preliminary data.</text>
</comment>
<dbReference type="SUPFAM" id="SSF56059">
    <property type="entry name" value="Glutathione synthetase ATP-binding domain-like"/>
    <property type="match status" value="1"/>
</dbReference>
<dbReference type="PANTHER" id="PTHR10841">
    <property type="entry name" value="SYNAPSIN"/>
    <property type="match status" value="1"/>
</dbReference>
<evidence type="ECO:0000313" key="7">
    <source>
        <dbReference type="EMBL" id="NWW22758.1"/>
    </source>
</evidence>
<dbReference type="Proteomes" id="UP000534626">
    <property type="component" value="Unassembled WGS sequence"/>
</dbReference>
<organism evidence="7 8">
    <name type="scientific">Falcunculus frontatus</name>
    <name type="common">Eastern shriketit</name>
    <dbReference type="NCBI Taxonomy" id="254539"/>
    <lineage>
        <taxon>Eukaryota</taxon>
        <taxon>Metazoa</taxon>
        <taxon>Chordata</taxon>
        <taxon>Craniata</taxon>
        <taxon>Vertebrata</taxon>
        <taxon>Euteleostomi</taxon>
        <taxon>Archelosauria</taxon>
        <taxon>Archosauria</taxon>
        <taxon>Dinosauria</taxon>
        <taxon>Saurischia</taxon>
        <taxon>Theropoda</taxon>
        <taxon>Coelurosauria</taxon>
        <taxon>Aves</taxon>
        <taxon>Neognathae</taxon>
        <taxon>Neoaves</taxon>
        <taxon>Telluraves</taxon>
        <taxon>Australaves</taxon>
        <taxon>Passeriformes</taxon>
        <taxon>Corvoidea</taxon>
        <taxon>Pachycephalidae</taxon>
        <taxon>Falcunculus</taxon>
    </lineage>
</organism>
<evidence type="ECO:0000256" key="5">
    <source>
        <dbReference type="SAM" id="MobiDB-lite"/>
    </source>
</evidence>
<dbReference type="Pfam" id="PF02750">
    <property type="entry name" value="Synapsin_C"/>
    <property type="match status" value="1"/>
</dbReference>
<dbReference type="FunFam" id="3.30.470.20:FF:000151">
    <property type="entry name" value="Synapsin-2"/>
    <property type="match status" value="1"/>
</dbReference>
<evidence type="ECO:0000256" key="4">
    <source>
        <dbReference type="ARBA" id="ARBA00034103"/>
    </source>
</evidence>
<sequence length="317" mass="35169">QIKVDNHYDFQDIASVVALTQTYATTEPFIDSKYDIRIQKIGSNYKAYMRTSISGNWKTNTGSAMLEQIAMSDKYKLWVDTCSEIFGGLDICAVKAVHGKDGKDYIFEVMDCAMPLIGEHQTEDRQHITELVVSKMNQMLSKTPIPSPQRPTATQQPQVGHLCFSNRASWSVIFSSTFPSENLDIGGPVQPQGMQSQSQEPLQPQRVFPAGQAAKPAASQPQRPPGPTTQQPRPQAQGPPSSRLSKEAEPQPQPQPEPQPAPQQKPQSHPQLNKSQSLTNAFSFTESSFFRSSVNEDEAKAETIRNLRKSFASLFSD</sequence>
<keyword evidence="2" id="KW-0597">Phosphoprotein</keyword>
<dbReference type="GO" id="GO:0007269">
    <property type="term" value="P:neurotransmitter secretion"/>
    <property type="evidence" value="ECO:0007669"/>
    <property type="project" value="InterPro"/>
</dbReference>
<dbReference type="EMBL" id="VZRV01006137">
    <property type="protein sequence ID" value="NWW22758.1"/>
    <property type="molecule type" value="Genomic_DNA"/>
</dbReference>
<dbReference type="OrthoDB" id="10249572at2759"/>
<keyword evidence="3" id="KW-0770">Synapse</keyword>